<feature type="compositionally biased region" description="Acidic residues" evidence="1">
    <location>
        <begin position="108"/>
        <end position="117"/>
    </location>
</feature>
<evidence type="ECO:0000256" key="1">
    <source>
        <dbReference type="SAM" id="MobiDB-lite"/>
    </source>
</evidence>
<comment type="caution">
    <text evidence="3">The sequence shown here is derived from an EMBL/GenBank/DDBJ whole genome shotgun (WGS) entry which is preliminary data.</text>
</comment>
<organism evidence="3 4">
    <name type="scientific">Saguinus oedipus</name>
    <name type="common">Cotton-top tamarin</name>
    <name type="synonym">Oedipomidas oedipus</name>
    <dbReference type="NCBI Taxonomy" id="9490"/>
    <lineage>
        <taxon>Eukaryota</taxon>
        <taxon>Metazoa</taxon>
        <taxon>Chordata</taxon>
        <taxon>Craniata</taxon>
        <taxon>Vertebrata</taxon>
        <taxon>Euteleostomi</taxon>
        <taxon>Mammalia</taxon>
        <taxon>Eutheria</taxon>
        <taxon>Euarchontoglires</taxon>
        <taxon>Primates</taxon>
        <taxon>Haplorrhini</taxon>
        <taxon>Platyrrhini</taxon>
        <taxon>Cebidae</taxon>
        <taxon>Callitrichinae</taxon>
        <taxon>Saguinus</taxon>
    </lineage>
</organism>
<dbReference type="Pfam" id="PF08703">
    <property type="entry name" value="PLC-beta_C"/>
    <property type="match status" value="1"/>
</dbReference>
<dbReference type="EMBL" id="JASSZA010000010">
    <property type="protein sequence ID" value="KAK2100246.1"/>
    <property type="molecule type" value="Genomic_DNA"/>
</dbReference>
<feature type="region of interest" description="Disordered" evidence="1">
    <location>
        <begin position="1"/>
        <end position="36"/>
    </location>
</feature>
<gene>
    <name evidence="3" type="ORF">P7K49_021594</name>
</gene>
<protein>
    <recommendedName>
        <fullName evidence="2">Phospholipase C-beta C-terminal domain-containing protein</fullName>
    </recommendedName>
</protein>
<feature type="region of interest" description="Disordered" evidence="1">
    <location>
        <begin position="86"/>
        <end position="118"/>
    </location>
</feature>
<proteinExistence type="predicted"/>
<dbReference type="InterPro" id="IPR014815">
    <property type="entry name" value="PLC-beta_C"/>
</dbReference>
<evidence type="ECO:0000313" key="4">
    <source>
        <dbReference type="Proteomes" id="UP001266305"/>
    </source>
</evidence>
<evidence type="ECO:0000313" key="3">
    <source>
        <dbReference type="EMBL" id="KAK2100246.1"/>
    </source>
</evidence>
<dbReference type="InterPro" id="IPR042531">
    <property type="entry name" value="PLC-beta_C_sf"/>
</dbReference>
<sequence>MEMARAAPRPPGRRVQCEDRGGSTPGPQCPPGSDISFEVPHEELVAQTGSLHLGGANSLLVCITDLATQGGVCHRLWDELSLEPSLSQSHVADPSVTQRGSPRRGGAADEDSKDGEDEAKRYQEFQNRQVQSLLELREAQADTEAQRRLEHLKQVRGPRWPGKASWIDLSSAQRHPSGPPCPQAQQRLREVVLDANTTQFKRLKETNER</sequence>
<dbReference type="SUPFAM" id="SSF69989">
    <property type="entry name" value="C-terminal domain of PLC-beta"/>
    <property type="match status" value="1"/>
</dbReference>
<feature type="compositionally biased region" description="Polar residues" evidence="1">
    <location>
        <begin position="86"/>
        <end position="100"/>
    </location>
</feature>
<reference evidence="3 4" key="1">
    <citation type="submission" date="2023-05" db="EMBL/GenBank/DDBJ databases">
        <title>B98-5 Cell Line De Novo Hybrid Assembly: An Optical Mapping Approach.</title>
        <authorList>
            <person name="Kananen K."/>
            <person name="Auerbach J.A."/>
            <person name="Kautto E."/>
            <person name="Blachly J.S."/>
        </authorList>
    </citation>
    <scope>NUCLEOTIDE SEQUENCE [LARGE SCALE GENOMIC DNA]</scope>
    <source>
        <strain evidence="3">B95-8</strain>
        <tissue evidence="3">Cell line</tissue>
    </source>
</reference>
<keyword evidence="4" id="KW-1185">Reference proteome</keyword>
<dbReference type="Gene3D" id="1.20.1230.10">
    <property type="entry name" value="Phospholipase C beta, distal C-terminal domain"/>
    <property type="match status" value="1"/>
</dbReference>
<feature type="region of interest" description="Disordered" evidence="1">
    <location>
        <begin position="152"/>
        <end position="184"/>
    </location>
</feature>
<dbReference type="Proteomes" id="UP001266305">
    <property type="component" value="Unassembled WGS sequence"/>
</dbReference>
<feature type="domain" description="Phospholipase C-beta C-terminal" evidence="2">
    <location>
        <begin position="106"/>
        <end position="154"/>
    </location>
</feature>
<evidence type="ECO:0000259" key="2">
    <source>
        <dbReference type="Pfam" id="PF08703"/>
    </source>
</evidence>
<name>A0ABQ9UT49_SAGOE</name>
<accession>A0ABQ9UT49</accession>